<evidence type="ECO:0000313" key="2">
    <source>
        <dbReference type="RefSeq" id="XP_012888961.1"/>
    </source>
</evidence>
<dbReference type="PANTHER" id="PTHR34828:SF1">
    <property type="entry name" value="TESTIS-EXPRESSED PROTEIN 45"/>
    <property type="match status" value="1"/>
</dbReference>
<dbReference type="OrthoDB" id="6151791at2759"/>
<proteinExistence type="predicted"/>
<dbReference type="GeneID" id="105998717"/>
<evidence type="ECO:0000313" key="1">
    <source>
        <dbReference type="Proteomes" id="UP000081671"/>
    </source>
</evidence>
<dbReference type="AlphaFoldDB" id="A0A1S3GJI7"/>
<dbReference type="FunCoup" id="A0A1S3GJI7">
    <property type="interactions" value="2"/>
</dbReference>
<dbReference type="InterPro" id="IPR028001">
    <property type="entry name" value="SAXO5"/>
</dbReference>
<name>A0A1S3GJI7_DIPOR</name>
<sequence length="554" mass="62061">MAMLGPDGPLCAADPETLRDYLKASHFSLALDPRLHQDARCSKAHADFQAYPATTAAAPPDRPPSPSQLFHYDRRWKDDGYLPEMRRAFALLSAPPADTPEQRRERARTLQASHLPLHAGAHAGIGLSLAHAAYGWHGMPPLAAREQIRGARLIFDRDSVPAGDKDKLGIPHTTHKAHFQPYSEDPPPRAPSYHLGGPNPLRWNYKGPIETSNSRQFRALPGPPAPMCKRASSSVQLGDCKINYTHMHSDLKQMHTPQELSPDRYNKAQASAQIFQANINPGDGHFYHRTTMNDHFYPREPEPFTSSHDKTPDSHILKGNWQHGPGNLDTSMQYFFVQTPPATQPPSRHLPLEKQKDHVALGDTKLLREFFHTTTRSTYGHLEPQPTQIAPSLHLLPSTLPRGTGDPNATLEPCTYLHIGHSHLGQPYSRPFLYPPLPNPNPTSSAKYRLRPHKLFSTENQSSFKPRGVAPAAMTQDLLWRCKYSHLEPPLGDQRFLSTTYKDEFPFKYNGPLVLKPNVTNESHLPLGSPKWWGCRKVDPQAPQISMNPCPSPQ</sequence>
<gene>
    <name evidence="2" type="primary">LOC105998717</name>
</gene>
<dbReference type="Pfam" id="PF15373">
    <property type="entry name" value="SAXO5-like"/>
    <property type="match status" value="2"/>
</dbReference>
<accession>A0A1S3GJI7</accession>
<keyword evidence="1" id="KW-1185">Reference proteome</keyword>
<dbReference type="KEGG" id="dord:105998717"/>
<organism evidence="1 2">
    <name type="scientific">Dipodomys ordii</name>
    <name type="common">Ord's kangaroo rat</name>
    <dbReference type="NCBI Taxonomy" id="10020"/>
    <lineage>
        <taxon>Eukaryota</taxon>
        <taxon>Metazoa</taxon>
        <taxon>Chordata</taxon>
        <taxon>Craniata</taxon>
        <taxon>Vertebrata</taxon>
        <taxon>Euteleostomi</taxon>
        <taxon>Mammalia</taxon>
        <taxon>Eutheria</taxon>
        <taxon>Euarchontoglires</taxon>
        <taxon>Glires</taxon>
        <taxon>Rodentia</taxon>
        <taxon>Castorimorpha</taxon>
        <taxon>Heteromyidae</taxon>
        <taxon>Dipodomyinae</taxon>
        <taxon>Dipodomys</taxon>
    </lineage>
</organism>
<dbReference type="InParanoid" id="A0A1S3GJI7"/>
<dbReference type="RefSeq" id="XP_012888961.1">
    <property type="nucleotide sequence ID" value="XM_013033507.1"/>
</dbReference>
<reference evidence="2" key="1">
    <citation type="submission" date="2025-08" db="UniProtKB">
        <authorList>
            <consortium name="RefSeq"/>
        </authorList>
    </citation>
    <scope>IDENTIFICATION</scope>
    <source>
        <tissue evidence="2">Kidney</tissue>
    </source>
</reference>
<dbReference type="CTD" id="374877"/>
<dbReference type="Proteomes" id="UP000081671">
    <property type="component" value="Unplaced"/>
</dbReference>
<protein>
    <submittedName>
        <fullName evidence="2">Uncharacterized protein C19orf45 homolog</fullName>
    </submittedName>
</protein>
<dbReference type="PANTHER" id="PTHR34828">
    <property type="entry name" value="TESTIS-EXPRESSED PROTEIN 45"/>
    <property type="match status" value="1"/>
</dbReference>